<dbReference type="SMART" id="SM00044">
    <property type="entry name" value="CYCc"/>
    <property type="match status" value="1"/>
</dbReference>
<dbReference type="GO" id="GO:0035556">
    <property type="term" value="P:intracellular signal transduction"/>
    <property type="evidence" value="ECO:0007669"/>
    <property type="project" value="InterPro"/>
</dbReference>
<reference evidence="2" key="1">
    <citation type="journal article" date="2020" name="Nature">
        <title>Giant virus diversity and host interactions through global metagenomics.</title>
        <authorList>
            <person name="Schulz F."/>
            <person name="Roux S."/>
            <person name="Paez-Espino D."/>
            <person name="Jungbluth S."/>
            <person name="Walsh D.A."/>
            <person name="Denef V.J."/>
            <person name="McMahon K.D."/>
            <person name="Konstantinidis K.T."/>
            <person name="Eloe-Fadrosh E.A."/>
            <person name="Kyrpides N.C."/>
            <person name="Woyke T."/>
        </authorList>
    </citation>
    <scope>NUCLEOTIDE SEQUENCE</scope>
    <source>
        <strain evidence="2">GVMAG-M-3300005589-24</strain>
    </source>
</reference>
<dbReference type="CDD" id="cd07302">
    <property type="entry name" value="CHD"/>
    <property type="match status" value="1"/>
</dbReference>
<dbReference type="PROSITE" id="PS50125">
    <property type="entry name" value="GUANYLATE_CYCLASE_2"/>
    <property type="match status" value="1"/>
</dbReference>
<dbReference type="InterPro" id="IPR029787">
    <property type="entry name" value="Nucleotide_cyclase"/>
</dbReference>
<evidence type="ECO:0000313" key="2">
    <source>
        <dbReference type="EMBL" id="QHT29487.1"/>
    </source>
</evidence>
<dbReference type="PANTHER" id="PTHR43081:SF19">
    <property type="entry name" value="PH-SENSITIVE ADENYLATE CYCLASE RV1264"/>
    <property type="match status" value="1"/>
</dbReference>
<dbReference type="SUPFAM" id="SSF55073">
    <property type="entry name" value="Nucleotide cyclase"/>
    <property type="match status" value="1"/>
</dbReference>
<dbReference type="InterPro" id="IPR001054">
    <property type="entry name" value="A/G_cyclase"/>
</dbReference>
<organism evidence="2">
    <name type="scientific">viral metagenome</name>
    <dbReference type="NCBI Taxonomy" id="1070528"/>
    <lineage>
        <taxon>unclassified sequences</taxon>
        <taxon>metagenomes</taxon>
        <taxon>organismal metagenomes</taxon>
    </lineage>
</organism>
<proteinExistence type="predicted"/>
<name>A0A6C0EKB1_9ZZZZ</name>
<dbReference type="GO" id="GO:0006171">
    <property type="term" value="P:cAMP biosynthetic process"/>
    <property type="evidence" value="ECO:0007669"/>
    <property type="project" value="TreeGrafter"/>
</dbReference>
<protein>
    <recommendedName>
        <fullName evidence="1">Guanylate cyclase domain-containing protein</fullName>
    </recommendedName>
</protein>
<feature type="domain" description="Guanylate cyclase" evidence="1">
    <location>
        <begin position="7"/>
        <end position="128"/>
    </location>
</feature>
<evidence type="ECO:0000259" key="1">
    <source>
        <dbReference type="PROSITE" id="PS50125"/>
    </source>
</evidence>
<accession>A0A6C0EKB1</accession>
<sequence length="176" mass="19860">MSKINGCIMFTDIASSSKLWKRYQDEMIHIIQRHEQLIMNLVRIHDGTVVKTIGDAVMAYFDELPSAVLSAISIQRTLRHTPIVIGDERIHVRIGICCGEMFERRVMIQNCSLIDYYGSVVNTASRMESKISPIDGFALCLPEKLVSKVEQIITANCHVQLSNECKNLTLSCSLIM</sequence>
<dbReference type="PANTHER" id="PTHR43081">
    <property type="entry name" value="ADENYLATE CYCLASE, TERMINAL-DIFFERENTIATION SPECIFIC-RELATED"/>
    <property type="match status" value="1"/>
</dbReference>
<dbReference type="Pfam" id="PF00211">
    <property type="entry name" value="Guanylate_cyc"/>
    <property type="match status" value="1"/>
</dbReference>
<dbReference type="AlphaFoldDB" id="A0A6C0EKB1"/>
<dbReference type="Gene3D" id="3.30.70.1230">
    <property type="entry name" value="Nucleotide cyclase"/>
    <property type="match status" value="1"/>
</dbReference>
<dbReference type="InterPro" id="IPR050697">
    <property type="entry name" value="Adenylyl/Guanylyl_Cyclase_3/4"/>
</dbReference>
<dbReference type="EMBL" id="MN738877">
    <property type="protein sequence ID" value="QHT29487.1"/>
    <property type="molecule type" value="Genomic_DNA"/>
</dbReference>